<dbReference type="Gene3D" id="3.40.50.300">
    <property type="entry name" value="P-loop containing nucleotide triphosphate hydrolases"/>
    <property type="match status" value="1"/>
</dbReference>
<keyword evidence="1" id="KW-0808">Transferase</keyword>
<name>A0A1G7Q8R7_RHOCA</name>
<accession>A0A1G7Q8R7</accession>
<proteinExistence type="predicted"/>
<dbReference type="GO" id="GO:0016301">
    <property type="term" value="F:kinase activity"/>
    <property type="evidence" value="ECO:0007669"/>
    <property type="project" value="UniProtKB-KW"/>
</dbReference>
<protein>
    <submittedName>
        <fullName evidence="1">Adenylate kinase</fullName>
    </submittedName>
</protein>
<evidence type="ECO:0000313" key="1">
    <source>
        <dbReference type="EMBL" id="SDF94883.1"/>
    </source>
</evidence>
<dbReference type="Proteomes" id="UP000183812">
    <property type="component" value="Unassembled WGS sequence"/>
</dbReference>
<dbReference type="InterPro" id="IPR027417">
    <property type="entry name" value="P-loop_NTPase"/>
</dbReference>
<keyword evidence="1" id="KW-0418">Kinase</keyword>
<sequence>MDTAETAQARLAACHAQTAPLIAHYRALGVLQRVDAMQGIDAVAQELGSIVSRVSA</sequence>
<evidence type="ECO:0000313" key="2">
    <source>
        <dbReference type="Proteomes" id="UP000183812"/>
    </source>
</evidence>
<organism evidence="1 2">
    <name type="scientific">Rhodobacter capsulatus</name>
    <name type="common">Rhodopseudomonas capsulata</name>
    <dbReference type="NCBI Taxonomy" id="1061"/>
    <lineage>
        <taxon>Bacteria</taxon>
        <taxon>Pseudomonadati</taxon>
        <taxon>Pseudomonadota</taxon>
        <taxon>Alphaproteobacteria</taxon>
        <taxon>Rhodobacterales</taxon>
        <taxon>Rhodobacter group</taxon>
        <taxon>Rhodobacter</taxon>
    </lineage>
</organism>
<reference evidence="1 2" key="1">
    <citation type="submission" date="2016-10" db="EMBL/GenBank/DDBJ databases">
        <authorList>
            <person name="de Groot N.N."/>
        </authorList>
    </citation>
    <scope>NUCLEOTIDE SEQUENCE [LARGE SCALE GENOMIC DNA]</scope>
    <source>
        <strain evidence="2">DSM 938 / 37b4</strain>
    </source>
</reference>
<dbReference type="EMBL" id="FNAY01000022">
    <property type="protein sequence ID" value="SDF94883.1"/>
    <property type="molecule type" value="Genomic_DNA"/>
</dbReference>
<dbReference type="RefSeq" id="WP_160320023.1">
    <property type="nucleotide sequence ID" value="NZ_LLVU01000045.1"/>
</dbReference>
<gene>
    <name evidence="1" type="ORF">SAMN04244550_03160</name>
</gene>
<dbReference type="AlphaFoldDB" id="A0A1G7Q8R7"/>